<protein>
    <submittedName>
        <fullName evidence="2">Uncharacterized protein</fullName>
    </submittedName>
</protein>
<feature type="compositionally biased region" description="Polar residues" evidence="1">
    <location>
        <begin position="614"/>
        <end position="639"/>
    </location>
</feature>
<accession>A0A8H7AUI1</accession>
<evidence type="ECO:0000313" key="3">
    <source>
        <dbReference type="Proteomes" id="UP000606974"/>
    </source>
</evidence>
<feature type="compositionally biased region" description="Low complexity" evidence="1">
    <location>
        <begin position="781"/>
        <end position="796"/>
    </location>
</feature>
<dbReference type="OrthoDB" id="10403340at2759"/>
<feature type="compositionally biased region" description="Pro residues" evidence="1">
    <location>
        <begin position="527"/>
        <end position="537"/>
    </location>
</feature>
<feature type="compositionally biased region" description="Polar residues" evidence="1">
    <location>
        <begin position="371"/>
        <end position="386"/>
    </location>
</feature>
<feature type="compositionally biased region" description="Low complexity" evidence="1">
    <location>
        <begin position="550"/>
        <end position="573"/>
    </location>
</feature>
<dbReference type="EMBL" id="JAACFV010000007">
    <property type="protein sequence ID" value="KAF7513187.1"/>
    <property type="molecule type" value="Genomic_DNA"/>
</dbReference>
<proteinExistence type="predicted"/>
<feature type="compositionally biased region" description="Acidic residues" evidence="1">
    <location>
        <begin position="670"/>
        <end position="679"/>
    </location>
</feature>
<comment type="caution">
    <text evidence="2">The sequence shown here is derived from an EMBL/GenBank/DDBJ whole genome shotgun (WGS) entry which is preliminary data.</text>
</comment>
<feature type="compositionally biased region" description="Low complexity" evidence="1">
    <location>
        <begin position="1"/>
        <end position="14"/>
    </location>
</feature>
<feature type="region of interest" description="Disordered" evidence="1">
    <location>
        <begin position="614"/>
        <end position="845"/>
    </location>
</feature>
<feature type="compositionally biased region" description="Low complexity" evidence="1">
    <location>
        <begin position="217"/>
        <end position="230"/>
    </location>
</feature>
<keyword evidence="3" id="KW-1185">Reference proteome</keyword>
<feature type="compositionally biased region" description="Polar residues" evidence="1">
    <location>
        <begin position="406"/>
        <end position="416"/>
    </location>
</feature>
<name>A0A8H7AUI1_9EURO</name>
<feature type="compositionally biased region" description="Basic and acidic residues" evidence="1">
    <location>
        <begin position="728"/>
        <end position="739"/>
    </location>
</feature>
<gene>
    <name evidence="2" type="ORF">GJ744_010583</name>
</gene>
<feature type="region of interest" description="Disordered" evidence="1">
    <location>
        <begin position="130"/>
        <end position="245"/>
    </location>
</feature>
<feature type="region of interest" description="Disordered" evidence="1">
    <location>
        <begin position="321"/>
        <end position="426"/>
    </location>
</feature>
<dbReference type="Proteomes" id="UP000606974">
    <property type="component" value="Unassembled WGS sequence"/>
</dbReference>
<feature type="region of interest" description="Disordered" evidence="1">
    <location>
        <begin position="445"/>
        <end position="598"/>
    </location>
</feature>
<feature type="compositionally biased region" description="Low complexity" evidence="1">
    <location>
        <begin position="48"/>
        <end position="59"/>
    </location>
</feature>
<organism evidence="2 3">
    <name type="scientific">Endocarpon pusillum</name>
    <dbReference type="NCBI Taxonomy" id="364733"/>
    <lineage>
        <taxon>Eukaryota</taxon>
        <taxon>Fungi</taxon>
        <taxon>Dikarya</taxon>
        <taxon>Ascomycota</taxon>
        <taxon>Pezizomycotina</taxon>
        <taxon>Eurotiomycetes</taxon>
        <taxon>Chaetothyriomycetidae</taxon>
        <taxon>Verrucariales</taxon>
        <taxon>Verrucariaceae</taxon>
        <taxon>Endocarpon</taxon>
    </lineage>
</organism>
<feature type="compositionally biased region" description="Basic and acidic residues" evidence="1">
    <location>
        <begin position="131"/>
        <end position="149"/>
    </location>
</feature>
<sequence>MPPLTTSSTPWTVRTTKRKFRSSEPQARKRQRLPSYHDRETPGTVPKTRQQTLTQIQLTPRVPSPLEYDDVETIRPRAGPKSSRQPREPRARKGVKKQRSTLTQMDFLAMERVHDEVGLEELGMITSDGGLESKDIEARKENVNLDTGKKAAKAKRKSVGPVEESSTTGRGKRRKTVNYEIAEPPQRYAYDEKENLDPSSAPSRLVIPETPKKPANIIPSSQSPESIPFSSRKRPVLYREESATSPLKERSTNIISTAALGGALTTGLNPVRKSLSPKKRICVLKYGPGLFKEPSLPEAGCILGASGFRQGSRVQDGDMIIPSTDDMKRHGSAPRVSGRAGEPELPETSPIAKPAFIPSSQDTDEEDEIPETSQGLRRFTSTSSANKSEESLRMLSDTGRMPRVVKTTSSNESLAQPGSGLAKADVQERDFASGRNVEEIISGEALSATGRARMDVSNVDPRLPAQLPQKGSIPSTIQDSENEDDDADILFCTMSPVVHGTGTSADFARQASTSADIHPPFADTPSSPSPTLPPAPLHPSYSLATTTRVPTKLPPASSSAATSPSLPSSAPQPRYMTQQSIRPASMPRPSQVSTQAVTQQSLLPMSSMPFPYTATTSSPTRYNYNTPEHVTIKDSSSTPMPLREIPSQSQSQLEAEEYAMVDLGLGLDDGSLDDRDDDLDPKSSPAIPRQQQNQQLEEDEQTGTAAADAHIEAAGTSLRATPNPNPETDTKDMEAELHQKQTKKQQQQQQQSPARGLGQPRHEDGSITPCRPSRQRRRNDNPAATTTTPKANADAPKAPPPHPLARLHLSESMLESLPGPPGWVPTSPSSQRIADEDRCWDDQML</sequence>
<reference evidence="2" key="1">
    <citation type="submission" date="2020-02" db="EMBL/GenBank/DDBJ databases">
        <authorList>
            <person name="Palmer J.M."/>
        </authorList>
    </citation>
    <scope>NUCLEOTIDE SEQUENCE</scope>
    <source>
        <strain evidence="2">EPUS1.4</strain>
        <tissue evidence="2">Thallus</tissue>
    </source>
</reference>
<feature type="region of interest" description="Disordered" evidence="1">
    <location>
        <begin position="1"/>
        <end position="102"/>
    </location>
</feature>
<evidence type="ECO:0000256" key="1">
    <source>
        <dbReference type="SAM" id="MobiDB-lite"/>
    </source>
</evidence>
<evidence type="ECO:0000313" key="2">
    <source>
        <dbReference type="EMBL" id="KAF7513187.1"/>
    </source>
</evidence>
<feature type="compositionally biased region" description="Basic and acidic residues" evidence="1">
    <location>
        <begin position="833"/>
        <end position="845"/>
    </location>
</feature>
<dbReference type="AlphaFoldDB" id="A0A8H7AUI1"/>